<name>A0A9Q0LHD5_ANAIG</name>
<dbReference type="InterPro" id="IPR051092">
    <property type="entry name" value="FYVE_RhoGEF_PH"/>
</dbReference>
<dbReference type="Proteomes" id="UP001149090">
    <property type="component" value="Unassembled WGS sequence"/>
</dbReference>
<accession>A0A9Q0LHD5</accession>
<dbReference type="OMA" id="HYESKTI"/>
<reference evidence="3" key="1">
    <citation type="submission" date="2022-10" db="EMBL/GenBank/DDBJ databases">
        <title>Novel sulphate-reducing endosymbionts in the free-living metamonad Anaeramoeba.</title>
        <authorList>
            <person name="Jerlstrom-Hultqvist J."/>
            <person name="Cepicka I."/>
            <person name="Gallot-Lavallee L."/>
            <person name="Salas-Leiva D."/>
            <person name="Curtis B.A."/>
            <person name="Zahonova K."/>
            <person name="Pipaliya S."/>
            <person name="Dacks J."/>
            <person name="Roger A.J."/>
        </authorList>
    </citation>
    <scope>NUCLEOTIDE SEQUENCE</scope>
    <source>
        <strain evidence="3">BMAN</strain>
    </source>
</reference>
<gene>
    <name evidence="3" type="ORF">M0811_08794</name>
</gene>
<dbReference type="Gene3D" id="1.20.900.10">
    <property type="entry name" value="Dbl homology (DH) domain"/>
    <property type="match status" value="1"/>
</dbReference>
<comment type="caution">
    <text evidence="3">The sequence shown here is derived from an EMBL/GenBank/DDBJ whole genome shotgun (WGS) entry which is preliminary data.</text>
</comment>
<dbReference type="GO" id="GO:0005085">
    <property type="term" value="F:guanyl-nucleotide exchange factor activity"/>
    <property type="evidence" value="ECO:0007669"/>
    <property type="project" value="InterPro"/>
</dbReference>
<dbReference type="Gene3D" id="2.30.29.30">
    <property type="entry name" value="Pleckstrin-homology domain (PH domain)/Phosphotyrosine-binding domain (PTB)"/>
    <property type="match status" value="1"/>
</dbReference>
<dbReference type="InterPro" id="IPR000048">
    <property type="entry name" value="IQ_motif_EF-hand-BS"/>
</dbReference>
<keyword evidence="4" id="KW-1185">Reference proteome</keyword>
<dbReference type="Gene3D" id="1.20.5.190">
    <property type="match status" value="1"/>
</dbReference>
<feature type="compositionally biased region" description="Basic and acidic residues" evidence="1">
    <location>
        <begin position="34"/>
        <end position="44"/>
    </location>
</feature>
<dbReference type="GO" id="GO:0035556">
    <property type="term" value="P:intracellular signal transduction"/>
    <property type="evidence" value="ECO:0007669"/>
    <property type="project" value="InterPro"/>
</dbReference>
<dbReference type="PROSITE" id="PS50010">
    <property type="entry name" value="DH_2"/>
    <property type="match status" value="1"/>
</dbReference>
<feature type="compositionally biased region" description="Basic and acidic residues" evidence="1">
    <location>
        <begin position="54"/>
        <end position="84"/>
    </location>
</feature>
<dbReference type="GO" id="GO:0005737">
    <property type="term" value="C:cytoplasm"/>
    <property type="evidence" value="ECO:0007669"/>
    <property type="project" value="TreeGrafter"/>
</dbReference>
<evidence type="ECO:0000259" key="2">
    <source>
        <dbReference type="PROSITE" id="PS50010"/>
    </source>
</evidence>
<feature type="region of interest" description="Disordered" evidence="1">
    <location>
        <begin position="1"/>
        <end position="84"/>
    </location>
</feature>
<dbReference type="PROSITE" id="PS00741">
    <property type="entry name" value="DH_1"/>
    <property type="match status" value="1"/>
</dbReference>
<dbReference type="PANTHER" id="PTHR12673">
    <property type="entry name" value="FACIOGENITAL DYSPLASIA PROTEIN"/>
    <property type="match status" value="1"/>
</dbReference>
<dbReference type="CDD" id="cd00160">
    <property type="entry name" value="RhoGEF"/>
    <property type="match status" value="1"/>
</dbReference>
<evidence type="ECO:0000313" key="4">
    <source>
        <dbReference type="Proteomes" id="UP001149090"/>
    </source>
</evidence>
<dbReference type="InterPro" id="IPR035899">
    <property type="entry name" value="DBL_dom_sf"/>
</dbReference>
<dbReference type="OrthoDB" id="6162331at2759"/>
<dbReference type="PANTHER" id="PTHR12673:SF159">
    <property type="entry name" value="LD03170P"/>
    <property type="match status" value="1"/>
</dbReference>
<dbReference type="EMBL" id="JAPDFW010000075">
    <property type="protein sequence ID" value="KAJ5073386.1"/>
    <property type="molecule type" value="Genomic_DNA"/>
</dbReference>
<dbReference type="InterPro" id="IPR000219">
    <property type="entry name" value="DH_dom"/>
</dbReference>
<evidence type="ECO:0000313" key="3">
    <source>
        <dbReference type="EMBL" id="KAJ5073386.1"/>
    </source>
</evidence>
<protein>
    <submittedName>
        <fullName evidence="3">Faciogenital dysplasia protein</fullName>
    </submittedName>
</protein>
<dbReference type="SMART" id="SM00015">
    <property type="entry name" value="IQ"/>
    <property type="match status" value="2"/>
</dbReference>
<feature type="domain" description="DH" evidence="2">
    <location>
        <begin position="181"/>
        <end position="362"/>
    </location>
</feature>
<dbReference type="Pfam" id="PF00621">
    <property type="entry name" value="RhoGEF"/>
    <property type="match status" value="1"/>
</dbReference>
<dbReference type="InterPro" id="IPR001331">
    <property type="entry name" value="GDS_CDC24_CS"/>
</dbReference>
<evidence type="ECO:0000256" key="1">
    <source>
        <dbReference type="SAM" id="MobiDB-lite"/>
    </source>
</evidence>
<dbReference type="SUPFAM" id="SSF48065">
    <property type="entry name" value="DBL homology domain (DH-domain)"/>
    <property type="match status" value="1"/>
</dbReference>
<proteinExistence type="predicted"/>
<dbReference type="SUPFAM" id="SSF50729">
    <property type="entry name" value="PH domain-like"/>
    <property type="match status" value="1"/>
</dbReference>
<organism evidence="3 4">
    <name type="scientific">Anaeramoeba ignava</name>
    <name type="common">Anaerobic marine amoeba</name>
    <dbReference type="NCBI Taxonomy" id="1746090"/>
    <lineage>
        <taxon>Eukaryota</taxon>
        <taxon>Metamonada</taxon>
        <taxon>Anaeramoebidae</taxon>
        <taxon>Anaeramoeba</taxon>
    </lineage>
</organism>
<sequence>MGIPESTSKNNNNKNKNKNDNKIVNTKNVQMAQFHEEKKPKEYIYSETNSNDPKFIKEKHNKIEKEKHNKIQKEKDNKIQKEKEKEKEKEIEIEKEKEKEKEIEKEIEIQIKKQKEIEIEIQKQKDKLIEEQKLTSVIQSYLKMIQQIKYFKNQKTNAQKIQKRFRGFKTRRKYNFQKLKVKKAVAEELLKTEETYVRFLGYLQDDFEISLEKEKILTKEEHRLLFFGLDVILKYNTVLLETFRQKLAKWNAYSTIGDSFHQIGDFLSAYSDYIKHFNIDKVKKLIKSNQPFDQFLENKKQDPKYNNLSLESMLIMPVQRLPRYLLLLSELLKNTPQEHPDYSMLKASLATLEKRTNDVNSFKEKSDGLEALHRLNEAISPESLEKFHFELISPSRQFAESFDLCLFNKTQKPCSLFLCSDVLLVCFPKKSLFTKKVHYDLVNVIPLLELKIENSSNQELPDFSIQIKFQKTLFIFVAVNLEQKEKIIQNIRKYQHYESKTIRAKKETLQKKHARVLQQIHKNKTKY</sequence>
<dbReference type="PROSITE" id="PS50096">
    <property type="entry name" value="IQ"/>
    <property type="match status" value="1"/>
</dbReference>
<dbReference type="InterPro" id="IPR011993">
    <property type="entry name" value="PH-like_dom_sf"/>
</dbReference>
<dbReference type="AlphaFoldDB" id="A0A9Q0LHD5"/>
<dbReference type="SMART" id="SM00325">
    <property type="entry name" value="RhoGEF"/>
    <property type="match status" value="1"/>
</dbReference>